<dbReference type="Pfam" id="PF00395">
    <property type="entry name" value="SLH"/>
    <property type="match status" value="3"/>
</dbReference>
<evidence type="ECO:0000259" key="2">
    <source>
        <dbReference type="PROSITE" id="PS51272"/>
    </source>
</evidence>
<dbReference type="PROSITE" id="PS51272">
    <property type="entry name" value="SLH"/>
    <property type="match status" value="3"/>
</dbReference>
<feature type="domain" description="SLH" evidence="2">
    <location>
        <begin position="84"/>
        <end position="138"/>
    </location>
</feature>
<evidence type="ECO:0000313" key="4">
    <source>
        <dbReference type="Proteomes" id="UP000509222"/>
    </source>
</evidence>
<gene>
    <name evidence="3" type="ORF">HF394_02265</name>
</gene>
<dbReference type="InterPro" id="IPR001119">
    <property type="entry name" value="SLH_dom"/>
</dbReference>
<feature type="domain" description="SLH" evidence="2">
    <location>
        <begin position="139"/>
        <end position="202"/>
    </location>
</feature>
<feature type="signal peptide" evidence="1">
    <location>
        <begin position="1"/>
        <end position="23"/>
    </location>
</feature>
<keyword evidence="1" id="KW-0732">Signal</keyword>
<accession>A0A7H8Q6B7</accession>
<evidence type="ECO:0000256" key="1">
    <source>
        <dbReference type="SAM" id="SignalP"/>
    </source>
</evidence>
<name>A0A7H8Q6B7_9BACL</name>
<reference evidence="4" key="1">
    <citation type="submission" date="2020-06" db="EMBL/GenBank/DDBJ databases">
        <title>Isolation of Planomicrobium glaciei.</title>
        <authorList>
            <person name="Malisova L."/>
            <person name="Safrankova R."/>
            <person name="Jakubu V."/>
            <person name="Spanelova P."/>
        </authorList>
    </citation>
    <scope>NUCLEOTIDE SEQUENCE [LARGE SCALE GENOMIC DNA]</scope>
    <source>
        <strain evidence="4">NRL-ATB46093</strain>
    </source>
</reference>
<proteinExistence type="predicted"/>
<protein>
    <submittedName>
        <fullName evidence="3">S-layer homology domain-containing protein</fullName>
    </submittedName>
</protein>
<sequence>MKKLMSPLVLVMSLLLVLPVAGAAPDMPESHQFYEEIDYLMEKGVIRGYPDGTVRPDAIVTRAEAAVMIGRLKGLGGTQKATPFRDVPASHFASGFIAEAAKAGYIRGDGNGLYRPNSPINRGEMAVVVERVFNLGLGFTHSFKDVPQNAYYSEAISKLLAANITIGYSDNTFRPRQEVTRGQFAAFLARGLEPEFKNDARIARSYQKDKTKTYTYQMSDGTTAVHRFADVPDRGGLAYGFMWTVQVDGDTYEYLEFENYQMFAFGYPYSEYDLALVYPVRVGKTFNTGLGDETITNTITGVNKTVRTPYRTFTNATEVTTESGLKYYMVEGFSTVKSINAQGRVESQLVKVE</sequence>
<keyword evidence="4" id="KW-1185">Reference proteome</keyword>
<organism evidence="3 4">
    <name type="scientific">Planococcus glaciei</name>
    <dbReference type="NCBI Taxonomy" id="459472"/>
    <lineage>
        <taxon>Bacteria</taxon>
        <taxon>Bacillati</taxon>
        <taxon>Bacillota</taxon>
        <taxon>Bacilli</taxon>
        <taxon>Bacillales</taxon>
        <taxon>Caryophanaceae</taxon>
        <taxon>Planococcus</taxon>
    </lineage>
</organism>
<dbReference type="InterPro" id="IPR051465">
    <property type="entry name" value="Cell_Envelope_Struct_Comp"/>
</dbReference>
<dbReference type="RefSeq" id="WP_051413873.1">
    <property type="nucleotide sequence ID" value="NZ_CP051177.1"/>
</dbReference>
<feature type="domain" description="SLH" evidence="2">
    <location>
        <begin position="20"/>
        <end position="83"/>
    </location>
</feature>
<evidence type="ECO:0000313" key="3">
    <source>
        <dbReference type="EMBL" id="QKX49498.1"/>
    </source>
</evidence>
<dbReference type="EMBL" id="CP051177">
    <property type="protein sequence ID" value="QKX49498.1"/>
    <property type="molecule type" value="Genomic_DNA"/>
</dbReference>
<dbReference type="AlphaFoldDB" id="A0A7H8Q6B7"/>
<dbReference type="PANTHER" id="PTHR43308">
    <property type="entry name" value="OUTER MEMBRANE PROTEIN ALPHA-RELATED"/>
    <property type="match status" value="1"/>
</dbReference>
<dbReference type="PANTHER" id="PTHR43308:SF5">
    <property type="entry name" value="S-LAYER PROTEIN _ PEPTIDOGLYCAN ENDO-BETA-N-ACETYLGLUCOSAMINIDASE"/>
    <property type="match status" value="1"/>
</dbReference>
<feature type="chain" id="PRO_5028889346" evidence="1">
    <location>
        <begin position="24"/>
        <end position="353"/>
    </location>
</feature>
<dbReference type="Proteomes" id="UP000509222">
    <property type="component" value="Chromosome"/>
</dbReference>